<dbReference type="Pfam" id="PF00128">
    <property type="entry name" value="Alpha-amylase"/>
    <property type="match status" value="1"/>
</dbReference>
<dbReference type="AlphaFoldDB" id="A0A1G5QNL1"/>
<dbReference type="InterPro" id="IPR012768">
    <property type="entry name" value="Trehalose_TreZ"/>
</dbReference>
<evidence type="ECO:0000256" key="15">
    <source>
        <dbReference type="PIRSR" id="PIRSR006337-1"/>
    </source>
</evidence>
<evidence type="ECO:0000313" key="20">
    <source>
        <dbReference type="Proteomes" id="UP000199648"/>
    </source>
</evidence>
<dbReference type="Gene3D" id="2.60.40.10">
    <property type="entry name" value="Immunoglobulins"/>
    <property type="match status" value="1"/>
</dbReference>
<dbReference type="InterPro" id="IPR022567">
    <property type="entry name" value="DUF3459"/>
</dbReference>
<keyword evidence="7 14" id="KW-0378">Hydrolase</keyword>
<comment type="pathway">
    <text evidence="2 14">Glycan biosynthesis; trehalose biosynthesis.</text>
</comment>
<dbReference type="NCBIfam" id="TIGR02402">
    <property type="entry name" value="trehalose_TreZ"/>
    <property type="match status" value="1"/>
</dbReference>
<evidence type="ECO:0000256" key="17">
    <source>
        <dbReference type="PIRSR" id="PIRSR006337-3"/>
    </source>
</evidence>
<dbReference type="CDD" id="cd02853">
    <property type="entry name" value="E_set_MTHase_like_N"/>
    <property type="match status" value="1"/>
</dbReference>
<evidence type="ECO:0000256" key="8">
    <source>
        <dbReference type="ARBA" id="ARBA00023277"/>
    </source>
</evidence>
<dbReference type="PANTHER" id="PTHR43651">
    <property type="entry name" value="1,4-ALPHA-GLUCAN-BRANCHING ENZYME"/>
    <property type="match status" value="1"/>
</dbReference>
<dbReference type="InterPro" id="IPR014756">
    <property type="entry name" value="Ig_E-set"/>
</dbReference>
<dbReference type="PIRSF" id="PIRSF006337">
    <property type="entry name" value="Trehalose_TreZ"/>
    <property type="match status" value="1"/>
</dbReference>
<dbReference type="SUPFAM" id="SSF81296">
    <property type="entry name" value="E set domains"/>
    <property type="match status" value="1"/>
</dbReference>
<feature type="binding site" evidence="16">
    <location>
        <begin position="266"/>
        <end position="271"/>
    </location>
    <ligand>
        <name>substrate</name>
    </ligand>
</feature>
<comment type="catalytic activity">
    <reaction evidence="12 14">
        <text>hydrolysis of (1-&gt;4)-alpha-D-glucosidic linkage in 4-alpha-D-[(1-&gt;4)-alpha-D-glucanosyl]n trehalose to yield trehalose and (1-&gt;4)-alpha-D-glucan.</text>
        <dbReference type="EC" id="3.2.1.141"/>
    </reaction>
</comment>
<dbReference type="GO" id="GO:0033942">
    <property type="term" value="F:4-alpha-D-(1-&gt;4)-alpha-D-glucanotrehalose trehalohydrolase activity"/>
    <property type="evidence" value="ECO:0007669"/>
    <property type="project" value="UniProtKB-EC"/>
</dbReference>
<name>A0A1G5QNL1_9GAMM</name>
<dbReference type="InterPro" id="IPR013783">
    <property type="entry name" value="Ig-like_fold"/>
</dbReference>
<dbReference type="SMART" id="SM00642">
    <property type="entry name" value="Aamy"/>
    <property type="match status" value="1"/>
</dbReference>
<evidence type="ECO:0000256" key="6">
    <source>
        <dbReference type="ARBA" id="ARBA00022490"/>
    </source>
</evidence>
<feature type="domain" description="Glycosyl hydrolase family 13 catalytic" evidence="18">
    <location>
        <begin position="121"/>
        <end position="467"/>
    </location>
</feature>
<dbReference type="GO" id="GO:0005737">
    <property type="term" value="C:cytoplasm"/>
    <property type="evidence" value="ECO:0007669"/>
    <property type="project" value="UniProtKB-SubCell"/>
</dbReference>
<evidence type="ECO:0000256" key="9">
    <source>
        <dbReference type="ARBA" id="ARBA00023295"/>
    </source>
</evidence>
<evidence type="ECO:0000256" key="2">
    <source>
        <dbReference type="ARBA" id="ARBA00005199"/>
    </source>
</evidence>
<dbReference type="Proteomes" id="UP000199648">
    <property type="component" value="Unassembled WGS sequence"/>
</dbReference>
<dbReference type="SUPFAM" id="SSF51445">
    <property type="entry name" value="(Trans)glycosidases"/>
    <property type="match status" value="1"/>
</dbReference>
<proteinExistence type="inferred from homology"/>
<sequence length="619" mass="69861">MRRKHTMPFGAEIIPSGGVRFRLWAPDTREVELCLDGAQGSESLTMEALDDGWFALETDRAAAGTNYRYRIGGQDTLVPDPASRYQPQDVHGPAQVVDSQAFEWRDEAWNGRPWEEAVFYELHVGSFTDSGTFSGVETRLDHLAELGVTAVELMPVADFPGRRNWGYDGVLPFAPDARYGTPEDLKRLVQAAHERGMMMFLDVVYNHFGPEGNYLHLYAPQFFNERHHTPWGAAINFDGDQNHWVRRYFIENALYWLNEYHFDGLRLDAVHAICDDSRPDILEDLAQAVADGPGRERQVHLVLENENNIAHYLERAGDKPRWYQSQWNDDIHHALHVLITGETSGYYQDYAQGPIAHLGRCLAEGFAYQGEPSKHRQGAPRGEPSAHLPPLAFVSFLQNHDQVGNRAFGERPTQLASEEAVGAALTVLLLAPAPPLLFMGQEWGSRQPFPFFCDFGDDLREAVTEGRRREFERFPQFSDPGFRKRIPDPMAEETFTSAILRWEEQEHPEGQRWFQLHQELLQIRNRSLVPHLSGSDWDSGYESIGERALRVWWHCPDGAVLDLYTNLGDASLPGAISGPGELLFAWPTAPEGVGPAGLPPWSAVWYIDNAVSNGGKRHG</sequence>
<evidence type="ECO:0000256" key="12">
    <source>
        <dbReference type="ARBA" id="ARBA00034013"/>
    </source>
</evidence>
<comment type="similarity">
    <text evidence="3 14">Belongs to the glycosyl hydrolase 13 family.</text>
</comment>
<dbReference type="InterPro" id="IPR006047">
    <property type="entry name" value="GH13_cat_dom"/>
</dbReference>
<evidence type="ECO:0000256" key="5">
    <source>
        <dbReference type="ARBA" id="ARBA00015938"/>
    </source>
</evidence>
<evidence type="ECO:0000256" key="4">
    <source>
        <dbReference type="ARBA" id="ARBA00012268"/>
    </source>
</evidence>
<dbReference type="CDD" id="cd11325">
    <property type="entry name" value="AmyAc_GTHase"/>
    <property type="match status" value="1"/>
</dbReference>
<feature type="binding site" evidence="16">
    <location>
        <begin position="400"/>
        <end position="405"/>
    </location>
    <ligand>
        <name>substrate</name>
    </ligand>
</feature>
<keyword evidence="20" id="KW-1185">Reference proteome</keyword>
<keyword evidence="6" id="KW-0963">Cytoplasm</keyword>
<protein>
    <recommendedName>
        <fullName evidence="5 13">Malto-oligosyltrehalose trehalohydrolase</fullName>
        <shortName evidence="14">MTHase</shortName>
        <ecNumber evidence="4 13">3.2.1.141</ecNumber>
    </recommendedName>
    <alternativeName>
        <fullName evidence="11 14">4-alpha-D-((1-&gt;4)-alpha-D-glucano)trehalose trehalohydrolase</fullName>
    </alternativeName>
    <alternativeName>
        <fullName evidence="10 14">Maltooligosyl trehalose trehalohydrolase</fullName>
    </alternativeName>
</protein>
<dbReference type="PANTHER" id="PTHR43651:SF11">
    <property type="entry name" value="MALTO-OLIGOSYLTREHALOSE TREHALOHYDROLASE"/>
    <property type="match status" value="1"/>
</dbReference>
<feature type="active site" description="Proton donor" evidence="15">
    <location>
        <position position="304"/>
    </location>
</feature>
<accession>A0A1G5QNL1</accession>
<evidence type="ECO:0000256" key="1">
    <source>
        <dbReference type="ARBA" id="ARBA00004496"/>
    </source>
</evidence>
<feature type="active site" description="Nucleophile" evidence="15">
    <location>
        <position position="268"/>
    </location>
</feature>
<dbReference type="EMBL" id="FMWD01000007">
    <property type="protein sequence ID" value="SCZ63434.1"/>
    <property type="molecule type" value="Genomic_DNA"/>
</dbReference>
<evidence type="ECO:0000313" key="19">
    <source>
        <dbReference type="EMBL" id="SCZ63434.1"/>
    </source>
</evidence>
<keyword evidence="8" id="KW-0119">Carbohydrate metabolism</keyword>
<dbReference type="EC" id="3.2.1.141" evidence="4 13"/>
<dbReference type="GO" id="GO:0005992">
    <property type="term" value="P:trehalose biosynthetic process"/>
    <property type="evidence" value="ECO:0007669"/>
    <property type="project" value="UniProtKB-UniRule"/>
</dbReference>
<dbReference type="InterPro" id="IPR044901">
    <property type="entry name" value="Trehalose_TreZ_E-set_sf"/>
</dbReference>
<feature type="site" description="Transition state stabilizer" evidence="17">
    <location>
        <position position="401"/>
    </location>
</feature>
<comment type="subcellular location">
    <subcellularLocation>
        <location evidence="1 15">Cytoplasm</location>
    </subcellularLocation>
</comment>
<dbReference type="InterPro" id="IPR017853">
    <property type="entry name" value="GH"/>
</dbReference>
<organism evidence="19 20">
    <name type="scientific">Thiohalomonas denitrificans</name>
    <dbReference type="NCBI Taxonomy" id="415747"/>
    <lineage>
        <taxon>Bacteria</taxon>
        <taxon>Pseudomonadati</taxon>
        <taxon>Pseudomonadota</taxon>
        <taxon>Gammaproteobacteria</taxon>
        <taxon>Thiohalomonadales</taxon>
        <taxon>Thiohalomonadaceae</taxon>
        <taxon>Thiohalomonas</taxon>
    </lineage>
</organism>
<feature type="binding site" evidence="16">
    <location>
        <begin position="329"/>
        <end position="333"/>
    </location>
    <ligand>
        <name>substrate</name>
    </ligand>
</feature>
<evidence type="ECO:0000256" key="16">
    <source>
        <dbReference type="PIRSR" id="PIRSR006337-2"/>
    </source>
</evidence>
<evidence type="ECO:0000256" key="7">
    <source>
        <dbReference type="ARBA" id="ARBA00022801"/>
    </source>
</evidence>
<evidence type="ECO:0000256" key="10">
    <source>
        <dbReference type="ARBA" id="ARBA00032057"/>
    </source>
</evidence>
<evidence type="ECO:0000259" key="18">
    <source>
        <dbReference type="SMART" id="SM00642"/>
    </source>
</evidence>
<evidence type="ECO:0000256" key="13">
    <source>
        <dbReference type="NCBIfam" id="TIGR02402"/>
    </source>
</evidence>
<dbReference type="OrthoDB" id="9800174at2"/>
<evidence type="ECO:0000256" key="3">
    <source>
        <dbReference type="ARBA" id="ARBA00008061"/>
    </source>
</evidence>
<gene>
    <name evidence="19" type="ORF">SAMN03097708_02478</name>
</gene>
<dbReference type="InterPro" id="IPR004193">
    <property type="entry name" value="Glyco_hydro_13_N"/>
</dbReference>
<keyword evidence="9 14" id="KW-0326">Glycosidase</keyword>
<reference evidence="19 20" key="1">
    <citation type="submission" date="2016-10" db="EMBL/GenBank/DDBJ databases">
        <authorList>
            <person name="de Groot N.N."/>
        </authorList>
    </citation>
    <scope>NUCLEOTIDE SEQUENCE [LARGE SCALE GENOMIC DNA]</scope>
    <source>
        <strain evidence="19 20">HLD2</strain>
    </source>
</reference>
<dbReference type="Gene3D" id="1.10.10.760">
    <property type="entry name" value="E-set domains of sugar-utilizing enzymes"/>
    <property type="match status" value="1"/>
</dbReference>
<dbReference type="Pfam" id="PF11941">
    <property type="entry name" value="DUF3459"/>
    <property type="match status" value="1"/>
</dbReference>
<dbReference type="Pfam" id="PF02922">
    <property type="entry name" value="CBM_48"/>
    <property type="match status" value="1"/>
</dbReference>
<dbReference type="UniPathway" id="UPA00299"/>
<dbReference type="RefSeq" id="WP_092997563.1">
    <property type="nucleotide sequence ID" value="NZ_FMWD01000007.1"/>
</dbReference>
<evidence type="ECO:0000256" key="11">
    <source>
        <dbReference type="ARBA" id="ARBA00033284"/>
    </source>
</evidence>
<dbReference type="STRING" id="415747.SAMN03097708_02478"/>
<evidence type="ECO:0000256" key="14">
    <source>
        <dbReference type="PIRNR" id="PIRNR006337"/>
    </source>
</evidence>
<dbReference type="Gene3D" id="3.20.20.80">
    <property type="entry name" value="Glycosidases"/>
    <property type="match status" value="1"/>
</dbReference>